<feature type="compositionally biased region" description="Polar residues" evidence="1">
    <location>
        <begin position="1"/>
        <end position="20"/>
    </location>
</feature>
<dbReference type="AlphaFoldDB" id="A0A2A5JTZ6"/>
<name>A0A2A5JTZ6_PSEO7</name>
<evidence type="ECO:0000313" key="2">
    <source>
        <dbReference type="EMBL" id="PCK32888.1"/>
    </source>
</evidence>
<evidence type="ECO:0000256" key="1">
    <source>
        <dbReference type="SAM" id="MobiDB-lite"/>
    </source>
</evidence>
<protein>
    <submittedName>
        <fullName evidence="2">Uncharacterized protein</fullName>
    </submittedName>
</protein>
<proteinExistence type="predicted"/>
<evidence type="ECO:0000313" key="3">
    <source>
        <dbReference type="Proteomes" id="UP000228621"/>
    </source>
</evidence>
<gene>
    <name evidence="2" type="ORF">CEX98_04680</name>
</gene>
<sequence length="147" mass="16027">MLVSQTQGVGSPTIYSSHSPHQPKEAEAVQKDTQVSISQTANNAEHNWQNIASKYNVHNISAAEARTMSRELFEGGFIDSGQMMAIGAPISMNESPHEKINLLDDMKRTFEISAASGGLNKTSREIYASAINTLEDLAKAHRKTIPT</sequence>
<comment type="caution">
    <text evidence="2">The sequence shown here is derived from an EMBL/GenBank/DDBJ whole genome shotgun (WGS) entry which is preliminary data.</text>
</comment>
<keyword evidence="3" id="KW-1185">Reference proteome</keyword>
<organism evidence="2 3">
    <name type="scientific">Pseudoalteromonas piscicida</name>
    <dbReference type="NCBI Taxonomy" id="43662"/>
    <lineage>
        <taxon>Bacteria</taxon>
        <taxon>Pseudomonadati</taxon>
        <taxon>Pseudomonadota</taxon>
        <taxon>Gammaproteobacteria</taxon>
        <taxon>Alteromonadales</taxon>
        <taxon>Pseudoalteromonadaceae</taxon>
        <taxon>Pseudoalteromonas</taxon>
    </lineage>
</organism>
<dbReference type="Proteomes" id="UP000228621">
    <property type="component" value="Unassembled WGS sequence"/>
</dbReference>
<feature type="region of interest" description="Disordered" evidence="1">
    <location>
        <begin position="1"/>
        <end position="30"/>
    </location>
</feature>
<dbReference type="EMBL" id="NKHF01000023">
    <property type="protein sequence ID" value="PCK32888.1"/>
    <property type="molecule type" value="Genomic_DNA"/>
</dbReference>
<dbReference type="RefSeq" id="WP_099640958.1">
    <property type="nucleotide sequence ID" value="NZ_NKHF01000023.1"/>
</dbReference>
<accession>A0A2A5JTZ6</accession>
<reference evidence="3" key="1">
    <citation type="journal article" date="2019" name="Genome Announc.">
        <title>Draft Genome Sequence of Pseudoalteromonas piscicida Strain 36Y ROTHPW, an Hypersaline Seawater Isolate from the South Coast of Sonora, Mexico.</title>
        <authorList>
            <person name="Sanchez-Diaz R."/>
            <person name="Molina-Garza Z.J."/>
            <person name="Cruz-Suarez L.E."/>
            <person name="Selvin J."/>
            <person name="Kiran G.S."/>
            <person name="Ibarra-Gamez J.C."/>
            <person name="Gomez-Gil B."/>
            <person name="Galaviz-Silva L."/>
        </authorList>
    </citation>
    <scope>NUCLEOTIDE SEQUENCE [LARGE SCALE GENOMIC DNA]</scope>
    <source>
        <strain evidence="3">36Y_RITHPW</strain>
    </source>
</reference>
<dbReference type="OrthoDB" id="6315747at2"/>